<dbReference type="SMART" id="SM00421">
    <property type="entry name" value="HTH_LUXR"/>
    <property type="match status" value="1"/>
</dbReference>
<dbReference type="PROSITE" id="PS00622">
    <property type="entry name" value="HTH_LUXR_1"/>
    <property type="match status" value="1"/>
</dbReference>
<dbReference type="InterPro" id="IPR051015">
    <property type="entry name" value="EvgA-like"/>
</dbReference>
<keyword evidence="6" id="KW-1185">Reference proteome</keyword>
<organism evidence="5 6">
    <name type="scientific">Dyadobacter luteus</name>
    <dbReference type="NCBI Taxonomy" id="2259619"/>
    <lineage>
        <taxon>Bacteria</taxon>
        <taxon>Pseudomonadati</taxon>
        <taxon>Bacteroidota</taxon>
        <taxon>Cytophagia</taxon>
        <taxon>Cytophagales</taxon>
        <taxon>Spirosomataceae</taxon>
        <taxon>Dyadobacter</taxon>
    </lineage>
</organism>
<dbReference type="InterPro" id="IPR001789">
    <property type="entry name" value="Sig_transdc_resp-reg_receiver"/>
</dbReference>
<proteinExistence type="predicted"/>
<evidence type="ECO:0000256" key="1">
    <source>
        <dbReference type="ARBA" id="ARBA00023125"/>
    </source>
</evidence>
<name>A0A3D8Y3K3_9BACT</name>
<comment type="caution">
    <text evidence="2">Lacks conserved residue(s) required for the propagation of feature annotation.</text>
</comment>
<evidence type="ECO:0000259" key="3">
    <source>
        <dbReference type="PROSITE" id="PS50043"/>
    </source>
</evidence>
<keyword evidence="1" id="KW-0238">DNA-binding</keyword>
<accession>A0A3D8Y3K3</accession>
<dbReference type="GO" id="GO:0000160">
    <property type="term" value="P:phosphorelay signal transduction system"/>
    <property type="evidence" value="ECO:0007669"/>
    <property type="project" value="InterPro"/>
</dbReference>
<protein>
    <recommendedName>
        <fullName evidence="7">DNA-binding response regulator</fullName>
    </recommendedName>
</protein>
<dbReference type="EMBL" id="QNUL01000050">
    <property type="protein sequence ID" value="REA55192.1"/>
    <property type="molecule type" value="Genomic_DNA"/>
</dbReference>
<gene>
    <name evidence="5" type="ORF">DSL64_28515</name>
</gene>
<dbReference type="GO" id="GO:0003677">
    <property type="term" value="F:DNA binding"/>
    <property type="evidence" value="ECO:0007669"/>
    <property type="project" value="UniProtKB-KW"/>
</dbReference>
<evidence type="ECO:0000313" key="6">
    <source>
        <dbReference type="Proteomes" id="UP000256373"/>
    </source>
</evidence>
<dbReference type="PRINTS" id="PR00038">
    <property type="entry name" value="HTHLUXR"/>
</dbReference>
<dbReference type="SUPFAM" id="SSF52172">
    <property type="entry name" value="CheY-like"/>
    <property type="match status" value="1"/>
</dbReference>
<evidence type="ECO:0000313" key="5">
    <source>
        <dbReference type="EMBL" id="REA55192.1"/>
    </source>
</evidence>
<dbReference type="PANTHER" id="PTHR45566">
    <property type="entry name" value="HTH-TYPE TRANSCRIPTIONAL REGULATOR YHJB-RELATED"/>
    <property type="match status" value="1"/>
</dbReference>
<dbReference type="RefSeq" id="WP_115834381.1">
    <property type="nucleotide sequence ID" value="NZ_QNUL01000050.1"/>
</dbReference>
<comment type="caution">
    <text evidence="5">The sequence shown here is derived from an EMBL/GenBank/DDBJ whole genome shotgun (WGS) entry which is preliminary data.</text>
</comment>
<dbReference type="PROSITE" id="PS50110">
    <property type="entry name" value="RESPONSE_REGULATORY"/>
    <property type="match status" value="1"/>
</dbReference>
<dbReference type="OrthoDB" id="961505at2"/>
<feature type="domain" description="HTH luxR-type" evidence="3">
    <location>
        <begin position="143"/>
        <end position="208"/>
    </location>
</feature>
<sequence length="212" mass="23434">MKKIIGIIGNHPIVAHGLRGIIEEFVKSSEIIVAENLEQFLKLNKRELPDLLILGAAGITNAVMLETVKQVSKKFSNSGIILVDRRLNGRIIQAYFDNGVSGYLPVNSDLQEIKQCLLKVMAGLKYIPADLILYLLDEKNGLIKSAPKMLTKRENQIAKLLLEGKGTQLIAKQLDRRPSTISTIKKNIFRKMNVSGILQLDAVVSADGYGAR</sequence>
<dbReference type="SUPFAM" id="SSF46894">
    <property type="entry name" value="C-terminal effector domain of the bipartite response regulators"/>
    <property type="match status" value="1"/>
</dbReference>
<dbReference type="Gene3D" id="3.40.50.2300">
    <property type="match status" value="1"/>
</dbReference>
<dbReference type="InterPro" id="IPR000792">
    <property type="entry name" value="Tscrpt_reg_LuxR_C"/>
</dbReference>
<dbReference type="InterPro" id="IPR016032">
    <property type="entry name" value="Sig_transdc_resp-reg_C-effctor"/>
</dbReference>
<evidence type="ECO:0000256" key="2">
    <source>
        <dbReference type="PROSITE-ProRule" id="PRU00169"/>
    </source>
</evidence>
<reference evidence="5 6" key="1">
    <citation type="submission" date="2018-07" db="EMBL/GenBank/DDBJ databases">
        <title>Dyadobacter roseus sp. nov., isolated from rose rhizosphere soil.</title>
        <authorList>
            <person name="Chen L."/>
        </authorList>
    </citation>
    <scope>NUCLEOTIDE SEQUENCE [LARGE SCALE GENOMIC DNA]</scope>
    <source>
        <strain evidence="5 6">RS19</strain>
    </source>
</reference>
<feature type="domain" description="Response regulatory" evidence="4">
    <location>
        <begin position="4"/>
        <end position="121"/>
    </location>
</feature>
<evidence type="ECO:0000259" key="4">
    <source>
        <dbReference type="PROSITE" id="PS50110"/>
    </source>
</evidence>
<evidence type="ECO:0008006" key="7">
    <source>
        <dbReference type="Google" id="ProtNLM"/>
    </source>
</evidence>
<dbReference type="GO" id="GO:0006355">
    <property type="term" value="P:regulation of DNA-templated transcription"/>
    <property type="evidence" value="ECO:0007669"/>
    <property type="project" value="InterPro"/>
</dbReference>
<dbReference type="PANTHER" id="PTHR45566:SF1">
    <property type="entry name" value="HTH-TYPE TRANSCRIPTIONAL REGULATOR YHJB-RELATED"/>
    <property type="match status" value="1"/>
</dbReference>
<dbReference type="Proteomes" id="UP000256373">
    <property type="component" value="Unassembled WGS sequence"/>
</dbReference>
<dbReference type="Pfam" id="PF00196">
    <property type="entry name" value="GerE"/>
    <property type="match status" value="1"/>
</dbReference>
<dbReference type="InterPro" id="IPR011006">
    <property type="entry name" value="CheY-like_superfamily"/>
</dbReference>
<dbReference type="CDD" id="cd06170">
    <property type="entry name" value="LuxR_C_like"/>
    <property type="match status" value="1"/>
</dbReference>
<dbReference type="AlphaFoldDB" id="A0A3D8Y3K3"/>
<dbReference type="PROSITE" id="PS50043">
    <property type="entry name" value="HTH_LUXR_2"/>
    <property type="match status" value="1"/>
</dbReference>